<keyword evidence="3" id="KW-1185">Reference proteome</keyword>
<keyword evidence="1" id="KW-0472">Membrane</keyword>
<dbReference type="Proteomes" id="UP000266861">
    <property type="component" value="Unassembled WGS sequence"/>
</dbReference>
<sequence length="67" mass="7517">MHLEECDCIIFIIIFQYVAILFISRSSDNSSKYGISKATNSLIVVRTIPKALLPFHGICINHPSLHS</sequence>
<feature type="transmembrane region" description="Helical" evidence="1">
    <location>
        <begin position="7"/>
        <end position="24"/>
    </location>
</feature>
<keyword evidence="1" id="KW-1133">Transmembrane helix</keyword>
<evidence type="ECO:0000313" key="2">
    <source>
        <dbReference type="EMBL" id="RHZ81884.1"/>
    </source>
</evidence>
<dbReference type="AlphaFoldDB" id="A0A397J9L7"/>
<proteinExistence type="predicted"/>
<gene>
    <name evidence="2" type="ORF">Glove_117g578</name>
</gene>
<accession>A0A397J9L7</accession>
<evidence type="ECO:0000256" key="1">
    <source>
        <dbReference type="SAM" id="Phobius"/>
    </source>
</evidence>
<reference evidence="2 3" key="1">
    <citation type="submission" date="2018-08" db="EMBL/GenBank/DDBJ databases">
        <title>Genome and evolution of the arbuscular mycorrhizal fungus Diversispora epigaea (formerly Glomus versiforme) and its bacterial endosymbionts.</title>
        <authorList>
            <person name="Sun X."/>
            <person name="Fei Z."/>
            <person name="Harrison M."/>
        </authorList>
    </citation>
    <scope>NUCLEOTIDE SEQUENCE [LARGE SCALE GENOMIC DNA]</scope>
    <source>
        <strain evidence="2 3">IT104</strain>
    </source>
</reference>
<comment type="caution">
    <text evidence="2">The sequence shown here is derived from an EMBL/GenBank/DDBJ whole genome shotgun (WGS) entry which is preliminary data.</text>
</comment>
<organism evidence="2 3">
    <name type="scientific">Diversispora epigaea</name>
    <dbReference type="NCBI Taxonomy" id="1348612"/>
    <lineage>
        <taxon>Eukaryota</taxon>
        <taxon>Fungi</taxon>
        <taxon>Fungi incertae sedis</taxon>
        <taxon>Mucoromycota</taxon>
        <taxon>Glomeromycotina</taxon>
        <taxon>Glomeromycetes</taxon>
        <taxon>Diversisporales</taxon>
        <taxon>Diversisporaceae</taxon>
        <taxon>Diversispora</taxon>
    </lineage>
</organism>
<protein>
    <submittedName>
        <fullName evidence="2">Uncharacterized protein</fullName>
    </submittedName>
</protein>
<dbReference type="EMBL" id="PQFF01000109">
    <property type="protein sequence ID" value="RHZ81884.1"/>
    <property type="molecule type" value="Genomic_DNA"/>
</dbReference>
<evidence type="ECO:0000313" key="3">
    <source>
        <dbReference type="Proteomes" id="UP000266861"/>
    </source>
</evidence>
<name>A0A397J9L7_9GLOM</name>
<keyword evidence="1" id="KW-0812">Transmembrane</keyword>